<dbReference type="AlphaFoldDB" id="A0AA88E4Q9"/>
<dbReference type="Proteomes" id="UP001187192">
    <property type="component" value="Unassembled WGS sequence"/>
</dbReference>
<evidence type="ECO:0000313" key="1">
    <source>
        <dbReference type="EMBL" id="GMN64049.1"/>
    </source>
</evidence>
<name>A0AA88E4Q9_FICCA</name>
<gene>
    <name evidence="1" type="ORF">TIFTF001_033133</name>
</gene>
<evidence type="ECO:0000313" key="2">
    <source>
        <dbReference type="Proteomes" id="UP001187192"/>
    </source>
</evidence>
<reference evidence="1" key="1">
    <citation type="submission" date="2023-07" db="EMBL/GenBank/DDBJ databases">
        <title>draft genome sequence of fig (Ficus carica).</title>
        <authorList>
            <person name="Takahashi T."/>
            <person name="Nishimura K."/>
        </authorList>
    </citation>
    <scope>NUCLEOTIDE SEQUENCE</scope>
</reference>
<sequence>MVELVLFPQIRHLGNLPSVKLAFKGAESHPRVKERTHSFSPVALQSVGWRAYEEVTE</sequence>
<comment type="caution">
    <text evidence="1">The sequence shown here is derived from an EMBL/GenBank/DDBJ whole genome shotgun (WGS) entry which is preliminary data.</text>
</comment>
<dbReference type="EMBL" id="BTGU01000166">
    <property type="protein sequence ID" value="GMN64049.1"/>
    <property type="molecule type" value="Genomic_DNA"/>
</dbReference>
<organism evidence="1 2">
    <name type="scientific">Ficus carica</name>
    <name type="common">Common fig</name>
    <dbReference type="NCBI Taxonomy" id="3494"/>
    <lineage>
        <taxon>Eukaryota</taxon>
        <taxon>Viridiplantae</taxon>
        <taxon>Streptophyta</taxon>
        <taxon>Embryophyta</taxon>
        <taxon>Tracheophyta</taxon>
        <taxon>Spermatophyta</taxon>
        <taxon>Magnoliopsida</taxon>
        <taxon>eudicotyledons</taxon>
        <taxon>Gunneridae</taxon>
        <taxon>Pentapetalae</taxon>
        <taxon>rosids</taxon>
        <taxon>fabids</taxon>
        <taxon>Rosales</taxon>
        <taxon>Moraceae</taxon>
        <taxon>Ficeae</taxon>
        <taxon>Ficus</taxon>
    </lineage>
</organism>
<accession>A0AA88E4Q9</accession>
<proteinExistence type="predicted"/>
<protein>
    <submittedName>
        <fullName evidence="1">Uncharacterized protein</fullName>
    </submittedName>
</protein>
<keyword evidence="2" id="KW-1185">Reference proteome</keyword>